<organism evidence="1 2">
    <name type="scientific">Tulasnella calospora MUT 4182</name>
    <dbReference type="NCBI Taxonomy" id="1051891"/>
    <lineage>
        <taxon>Eukaryota</taxon>
        <taxon>Fungi</taxon>
        <taxon>Dikarya</taxon>
        <taxon>Basidiomycota</taxon>
        <taxon>Agaricomycotina</taxon>
        <taxon>Agaricomycetes</taxon>
        <taxon>Cantharellales</taxon>
        <taxon>Tulasnellaceae</taxon>
        <taxon>Tulasnella</taxon>
    </lineage>
</organism>
<dbReference type="OrthoDB" id="10442157at2759"/>
<dbReference type="SMART" id="SM00028">
    <property type="entry name" value="TPR"/>
    <property type="match status" value="5"/>
</dbReference>
<dbReference type="Proteomes" id="UP000054248">
    <property type="component" value="Unassembled WGS sequence"/>
</dbReference>
<evidence type="ECO:0008006" key="3">
    <source>
        <dbReference type="Google" id="ProtNLM"/>
    </source>
</evidence>
<proteinExistence type="predicted"/>
<dbReference type="InterPro" id="IPR019734">
    <property type="entry name" value="TPR_rpt"/>
</dbReference>
<dbReference type="Pfam" id="PF13424">
    <property type="entry name" value="TPR_12"/>
    <property type="match status" value="1"/>
</dbReference>
<dbReference type="PANTHER" id="PTHR47691">
    <property type="entry name" value="REGULATOR-RELATED"/>
    <property type="match status" value="1"/>
</dbReference>
<evidence type="ECO:0000313" key="1">
    <source>
        <dbReference type="EMBL" id="KIO27643.1"/>
    </source>
</evidence>
<evidence type="ECO:0000313" key="2">
    <source>
        <dbReference type="Proteomes" id="UP000054248"/>
    </source>
</evidence>
<dbReference type="STRING" id="1051891.A0A0C3L1M7"/>
<reference evidence="2" key="2">
    <citation type="submission" date="2015-01" db="EMBL/GenBank/DDBJ databases">
        <title>Evolutionary Origins and Diversification of the Mycorrhizal Mutualists.</title>
        <authorList>
            <consortium name="DOE Joint Genome Institute"/>
            <consortium name="Mycorrhizal Genomics Consortium"/>
            <person name="Kohler A."/>
            <person name="Kuo A."/>
            <person name="Nagy L.G."/>
            <person name="Floudas D."/>
            <person name="Copeland A."/>
            <person name="Barry K.W."/>
            <person name="Cichocki N."/>
            <person name="Veneault-Fourrey C."/>
            <person name="LaButti K."/>
            <person name="Lindquist E.A."/>
            <person name="Lipzen A."/>
            <person name="Lundell T."/>
            <person name="Morin E."/>
            <person name="Murat C."/>
            <person name="Riley R."/>
            <person name="Ohm R."/>
            <person name="Sun H."/>
            <person name="Tunlid A."/>
            <person name="Henrissat B."/>
            <person name="Grigoriev I.V."/>
            <person name="Hibbett D.S."/>
            <person name="Martin F."/>
        </authorList>
    </citation>
    <scope>NUCLEOTIDE SEQUENCE [LARGE SCALE GENOMIC DNA]</scope>
    <source>
        <strain evidence="2">MUT 4182</strain>
    </source>
</reference>
<dbReference type="SUPFAM" id="SSF48452">
    <property type="entry name" value="TPR-like"/>
    <property type="match status" value="1"/>
</dbReference>
<gene>
    <name evidence="1" type="ORF">M407DRAFT_23074</name>
</gene>
<accession>A0A0C3L1M7</accession>
<dbReference type="HOGENOM" id="CLU_081073_0_0_1"/>
<dbReference type="PANTHER" id="PTHR47691:SF3">
    <property type="entry name" value="HTH-TYPE TRANSCRIPTIONAL REGULATOR RV0890C-RELATED"/>
    <property type="match status" value="1"/>
</dbReference>
<protein>
    <recommendedName>
        <fullName evidence="3">MalT-like TPR region domain-containing protein</fullName>
    </recommendedName>
</protein>
<reference evidence="1 2" key="1">
    <citation type="submission" date="2014-04" db="EMBL/GenBank/DDBJ databases">
        <authorList>
            <consortium name="DOE Joint Genome Institute"/>
            <person name="Kuo A."/>
            <person name="Girlanda M."/>
            <person name="Perotto S."/>
            <person name="Kohler A."/>
            <person name="Nagy L.G."/>
            <person name="Floudas D."/>
            <person name="Copeland A."/>
            <person name="Barry K.W."/>
            <person name="Cichocki N."/>
            <person name="Veneault-Fourrey C."/>
            <person name="LaButti K."/>
            <person name="Lindquist E.A."/>
            <person name="Lipzen A."/>
            <person name="Lundell T."/>
            <person name="Morin E."/>
            <person name="Murat C."/>
            <person name="Sun H."/>
            <person name="Tunlid A."/>
            <person name="Henrissat B."/>
            <person name="Grigoriev I.V."/>
            <person name="Hibbett D.S."/>
            <person name="Martin F."/>
            <person name="Nordberg H.P."/>
            <person name="Cantor M.N."/>
            <person name="Hua S.X."/>
        </authorList>
    </citation>
    <scope>NUCLEOTIDE SEQUENCE [LARGE SCALE GENOMIC DNA]</scope>
    <source>
        <strain evidence="1 2">MUT 4182</strain>
    </source>
</reference>
<keyword evidence="2" id="KW-1185">Reference proteome</keyword>
<dbReference type="EMBL" id="KN823005">
    <property type="protein sequence ID" value="KIO27643.1"/>
    <property type="molecule type" value="Genomic_DNA"/>
</dbReference>
<dbReference type="InterPro" id="IPR011990">
    <property type="entry name" value="TPR-like_helical_dom_sf"/>
</dbReference>
<dbReference type="Gene3D" id="1.25.40.10">
    <property type="entry name" value="Tetratricopeptide repeat domain"/>
    <property type="match status" value="2"/>
</dbReference>
<name>A0A0C3L1M7_9AGAM</name>
<sequence>MEIRRAHGDDVGVVQCLERIGIVQRHMGRRREALSTLDEAVAIASRLGDRLGLANALHATGFIQIELSDFDKAADALSEGITITRNIGWEGGLSTSLRTMGRLKMRLGDHREVEELLQESISTARHIQDRYRLTQALDELGKCFRQQSKLNEAAPLLEEACLLWRELSEEGVSKGIASTLVELKSRQGDWDRVLFWRDHIIAVCRSQKDYWGVANQLERKGEILVKAQRYDEAALHFEAAIVTAKENGYTWRSNRKQLCTIPKVEMKWERRLRLLFDVKKLQRRLPQLVTASLKLPILDCHGQP</sequence>
<dbReference type="AlphaFoldDB" id="A0A0C3L1M7"/>